<dbReference type="InterPro" id="IPR013830">
    <property type="entry name" value="SGNH_hydro"/>
</dbReference>
<sequence>MKRRTSWLKMLGCLAILAGISNFADTSAHAATIVALGASNTFGKGVARNQAYPAQLEAILRTRGLNVRVINAGINGDTTQGMLGRLDRAVPNGTGAVILQPGGNDGRKGSPDRTAEIQSRLSARGIPVILMPNNVLKGLPHQPDGQHLTPDGYRMLAESVASQVAGAIGR</sequence>
<feature type="signal peptide" evidence="1">
    <location>
        <begin position="1"/>
        <end position="30"/>
    </location>
</feature>
<dbReference type="RefSeq" id="WP_244562296.1">
    <property type="nucleotide sequence ID" value="NZ_LT670844.1"/>
</dbReference>
<gene>
    <name evidence="3" type="ORF">SAMN05444159_3085</name>
</gene>
<evidence type="ECO:0000313" key="3">
    <source>
        <dbReference type="EMBL" id="SHK36647.1"/>
    </source>
</evidence>
<protein>
    <submittedName>
        <fullName evidence="3">Acyl-CoA thioesterase-1</fullName>
    </submittedName>
</protein>
<dbReference type="InterPro" id="IPR036514">
    <property type="entry name" value="SGNH_hydro_sf"/>
</dbReference>
<reference evidence="3 4" key="1">
    <citation type="submission" date="2016-11" db="EMBL/GenBank/DDBJ databases">
        <authorList>
            <person name="Jaros S."/>
            <person name="Januszkiewicz K."/>
            <person name="Wedrychowicz H."/>
        </authorList>
    </citation>
    <scope>NUCLEOTIDE SEQUENCE [LARGE SCALE GENOMIC DNA]</scope>
    <source>
        <strain evidence="3 4">GAS499</strain>
    </source>
</reference>
<dbReference type="SUPFAM" id="SSF52266">
    <property type="entry name" value="SGNH hydrolase"/>
    <property type="match status" value="1"/>
</dbReference>
<dbReference type="Proteomes" id="UP000189935">
    <property type="component" value="Chromosome I"/>
</dbReference>
<feature type="domain" description="SGNH hydrolase-type esterase" evidence="2">
    <location>
        <begin position="35"/>
        <end position="150"/>
    </location>
</feature>
<dbReference type="Gene3D" id="3.40.50.1110">
    <property type="entry name" value="SGNH hydrolase"/>
    <property type="match status" value="1"/>
</dbReference>
<accession>A0A1M6RWJ9</accession>
<proteinExistence type="predicted"/>
<evidence type="ECO:0000313" key="4">
    <source>
        <dbReference type="Proteomes" id="UP000189935"/>
    </source>
</evidence>
<dbReference type="GO" id="GO:0004622">
    <property type="term" value="F:phosphatidylcholine lysophospholipase activity"/>
    <property type="evidence" value="ECO:0007669"/>
    <property type="project" value="TreeGrafter"/>
</dbReference>
<organism evidence="3 4">
    <name type="scientific">Bradyrhizobium lablabi</name>
    <dbReference type="NCBI Taxonomy" id="722472"/>
    <lineage>
        <taxon>Bacteria</taxon>
        <taxon>Pseudomonadati</taxon>
        <taxon>Pseudomonadota</taxon>
        <taxon>Alphaproteobacteria</taxon>
        <taxon>Hyphomicrobiales</taxon>
        <taxon>Nitrobacteraceae</taxon>
        <taxon>Bradyrhizobium</taxon>
    </lineage>
</organism>
<evidence type="ECO:0000259" key="2">
    <source>
        <dbReference type="Pfam" id="PF13472"/>
    </source>
</evidence>
<dbReference type="EMBL" id="LT670844">
    <property type="protein sequence ID" value="SHK36647.1"/>
    <property type="molecule type" value="Genomic_DNA"/>
</dbReference>
<dbReference type="InterPro" id="IPR051532">
    <property type="entry name" value="Ester_Hydrolysis_Enzymes"/>
</dbReference>
<evidence type="ECO:0000256" key="1">
    <source>
        <dbReference type="SAM" id="SignalP"/>
    </source>
</evidence>
<feature type="chain" id="PRO_5013314257" evidence="1">
    <location>
        <begin position="31"/>
        <end position="170"/>
    </location>
</feature>
<dbReference type="Pfam" id="PF13472">
    <property type="entry name" value="Lipase_GDSL_2"/>
    <property type="match status" value="1"/>
</dbReference>
<dbReference type="PANTHER" id="PTHR30383">
    <property type="entry name" value="THIOESTERASE 1/PROTEASE 1/LYSOPHOSPHOLIPASE L1"/>
    <property type="match status" value="1"/>
</dbReference>
<dbReference type="AlphaFoldDB" id="A0A1M6RWJ9"/>
<dbReference type="PANTHER" id="PTHR30383:SF24">
    <property type="entry name" value="THIOESTERASE 1_PROTEASE 1_LYSOPHOSPHOLIPASE L1"/>
    <property type="match status" value="1"/>
</dbReference>
<keyword evidence="1" id="KW-0732">Signal</keyword>
<name>A0A1M6RWJ9_9BRAD</name>